<dbReference type="Gene3D" id="2.160.20.10">
    <property type="entry name" value="Single-stranded right-handed beta-helix, Pectin lyase-like"/>
    <property type="match status" value="2"/>
</dbReference>
<dbReference type="InterPro" id="IPR050909">
    <property type="entry name" value="Bact_Autotransporter_VF"/>
</dbReference>
<protein>
    <submittedName>
        <fullName evidence="4">Filamentous hemagglutinin family protein</fullName>
    </submittedName>
</protein>
<accession>A0ABY3XJE0</accession>
<dbReference type="Proteomes" id="UP000829194">
    <property type="component" value="Chromosome"/>
</dbReference>
<feature type="chain" id="PRO_5046210493" evidence="2">
    <location>
        <begin position="39"/>
        <end position="4006"/>
    </location>
</feature>
<dbReference type="SMART" id="SM00912">
    <property type="entry name" value="Haemagg_act"/>
    <property type="match status" value="1"/>
</dbReference>
<feature type="region of interest" description="Disordered" evidence="1">
    <location>
        <begin position="3067"/>
        <end position="3093"/>
    </location>
</feature>
<dbReference type="Pfam" id="PF12545">
    <property type="entry name" value="DUF3739"/>
    <property type="match status" value="1"/>
</dbReference>
<dbReference type="InterPro" id="IPR012334">
    <property type="entry name" value="Pectin_lyas_fold"/>
</dbReference>
<feature type="domain" description="Filamentous haemagglutinin FhaB/tRNA nuclease CdiA-like TPS" evidence="3">
    <location>
        <begin position="146"/>
        <end position="259"/>
    </location>
</feature>
<sequence length="4006" mass="412995">MTRKPAESRHSLRARNPVRLLALSAAISLALLGGAAHADPNPFARRGVDPAAQAARNAQQQGLQSVRAQQMAQRSLAAFGQAAQVRAALDTAQVAARLAAASSAAANRVPNGLGEGGLKVAAGVRFEPGAISAEDPRLGQSKLWLGAKGPTQNVDAGNTTVTIEQTQKKAILSWETFNVGKQTTVYFDQRGGNLAGGGNDWIALNRIDDPSGRPSQIFGRIKAEGSVYLLNRNGVLFGGTSQVNTRSLLASSLNLFNNDIARSNRTFISGGIGRGNGTDFVLTSEAAAYSGGARPAMAGDIRIEAGAQIKTGAGGYALIAAPNIDNAGSVQAEDGQVQLAAVIGAQYGDPKLAAENKVALEFGLIGAALGREAPDEIGYGRLTNTGIIASKRGDVTLTGYDIAQDGYVGTTTGVSRPGTLSILALEYARSSDDEAFTQSKGGRLRFGTASATTILPEHDGETTTSAKSADQAFQPPSARLAAAQMFFQENSLVLMPGAKLDVFGLDAAVFVDTGARSASRILIDRGATINVAGIADVQRPMSDNIVKIPRIGENELADSPLLRGGGLYRQSTAIDVRNKGVTADGRAWVGTPLLNAAGYADQVPRGIDQMLIDGGSINIQGRELIARSGSTLDLSGGYVHYLGGMIAAPRLLGADGRIYRQADADPNMAYVGFAGDYLLDHQRWGVKELFISPMTAADSYFDPDYAHGGDGGQLNVTLTPDANLAKIDAGLVLAGDIHADAESGRYQIKNGELAHGGSLKIATGDGFEFTRWRLRNAPVADVPDGFDMSSRFADLAAAAKDAFGLRTTVLSSDRLGAAGFSSITLSDSWGRIEVAADAHLKVEDGGSIALNGRQVQVDGTLEAVSGKIDLEAQSRPIQQRPQERGDIVLSAQARLLARGAWVNDGAAFDDGRTGAAHIDGGAISLRTHEQLIGSGDAIVDASGSILIDPNARLDVSGGGRILPNGRLAQKDGVALGRGGDISLRTYVGAGTEIQPTFPPAYYGDAGGAGRLQFSRDSLVARNLGGGGTLRLDARDIRIGGDAPSDPRSLHLGADFFADGDFGAYDLRAELDGSIAAGSDVRVSQRSFLADAGALRQLASGGDIYAGGFGAFGRLDDAHRPTADFSMAAGGSVGTASPSVPLTQLRDELRVEQGARLSVDAGGDVRLGSRGQVTVLGEISARGGSITLSGDTTTDGLSRPLGEIAQEYWSRDKSVWLGADSKLDVSGIALIDPTLKPRADGSVPRDGKLLDGGKIVLSNDGGYVVVEQGAQLKLDGAADSFEVRDGVAAPGRDPFRPTAVWSDAGSLSIGAAGGLFFDGDISAHGGAAQARGGVLELVALGDNQRPLGDGSFSVLNASEFVIDAGGSHVTAAARPGDAIEPDRAAPSGQLRFGADRLQDSGVDTLQIGRPGSIAFVPIVFEGNVDLHLDRALVLNGSGYSVRPAPPPAGTAAADAAAAQAKLSAQYVAFNGLRSIGRGAAPLTDPARPGDNRLDVSAGFIDFAGQVRLDGIKVANFDSAGDIRFYTPAEFRTFVPPGATLPADLPGQLLTGGDLSFRAAQLYPGTGERFIIRALGASDGAGGRDATRISIAGNGVAAAAPLSAGGALLLDATAIEQGGVLRAPGGQILLGVADPDNADSRAAFGNVNLTATGRVELKPGSLTSVSLDGRVVPYGVTVDGLQWQASATQTDLAAPPRKQITLDASSMSLADGAVIDLSGGGDLQAVEWVPGTGGSRDVLSRYNTSYADGTPKQVPLYPDEREVYAIVPGAQPLVAPNDPNFGSVAVGKQVQISGVPGLPDGVYTLLPGRYATLPGAFRVVQRSGARDSQSGPAVIAPDGTAVVAGYMVDALSGARDALASSFEVQSHDTWSRYSQYAATSADKFFADRAQRAGAVAPQLPRDGGQLVLNAGQTLDLGASLKAAAAPGGAAAQVDIAAKAIQILGAGHAAREGYVQLDADKLNRLGAGSLLIGGQRRDRADGVAVDVRADSVLLDNDAGSALKAPEITLVATQDVRVSKGSVLSAQGQLPGSSDKPLLIGEDAVAAQPGRPGQAGRSGDGALLRVSNAGPAQVRRRNLSTLGNSHGVLAIDAGANIDGGASLTLDAARNTLIDSQALLHGRDVQANSGLIVFAGDGAAADLDGFVIGRNTLAGFADAQRIGLRSYGRMEFHGKVDVNVAQELALSAAAFAGDGGDVHLRADRLSLSNELGAAVAAKSGSGGTLSLSGREVVFGSGDKSLEGFGRVDVQADQRIAVSGKGGFDFGAAPLSLRAPVIQAEAGADGRLSSQGEISLARGAGAVAADGAQGGAIELSGGSIVGDALIRANAGRIKLNARGEVRLDGTATLDVSSRGKTLFDQTLLPPAGRIELSSDHGSLSLGANTLLDFSAPSGGDAGGLRAIAGEGAIDLAGALRGGSANGRGGSIELDSAQALALDPLAQRLAASGIDQRIAVRTRSGNLSLSAGHRLKAREVSLIADAGAGVRGSDAGNGHVTIAGDIDASGTSGGTIELYGRQGVDVDGRLIATGSDAKRRGGEIRIGVSGVGDGSLNSNYGYQNVQREDSGAIRIGAGAVLDVSGGSAGGLSGGRVDLRAPLLTDGEVRVDIADPASIRGAREVGLEAYAVWSAADAQDPAHPELHFDGIVDPAGWYDAQGKLLAGQWTDAAGNVLAAPQNAQELARYLSKHYFAPDAANAAHRSFYGYRDGSPADAPLPGTLMGFVQSPGFAFEQRFAGVSNFRARPGIELRNPDEGINGGAIRVLTNWNLNSGTNQRLDFRYGDNAPVLGLRAAGEIEVAASVSDGFYDFSKLTGGVSGTPDGSNALYRGIVDGQGLSSLDGVFITLPQAPDPGQYNAEQIAQYYGQYDQLMQELSKPDPTFAADSNFCGFACSLLQWVQSVYDFSAGTSPDPALQPPPAPTSPADYDAYLLAYRNYVVAIANNAFYGTGEFFAYEPPKLPVPGQLLPRIGPNDRTPSLQASAADPAPFATRTLAGGDSSWLRLVAGADSASAAPTALRARAAAADIRFDGHTTVNRGASGRELLLPNVLRTGTGRIELVAARDIRFDDADAPASVYTAGRPGEGSRTSQDPGQIRPLGEGRPDLVVTGQVNPEAAGDLLVSAGRDILGNRRIFDNEQGTRSGNAGTYLGQFWWPWMQSGNTVADDGRTVLASSINFGGFAQGLLSVGGNVSIQAGRDIRELSVSLPTTWSKEGGGAVRTYGGGDLRVNAGRDLLGGDYFLAKGEGELSAGGRIGSAFDFDAAVFFSGSGDFLQLHTPVAPILALQDARLRVQAAQDVELGRVLNPSYVKTPEGVSGDSQAYGADAELNVFSVAGSIAFDTLDVGDALFSYGLRMNGFAGKPYEVRSRPIFMQALPGRVLATAMDGDIVLNNGGALFPSKRGQLSLLAGGDLLLSADRLPRGQGLSLIDLAPSWMPTPDNQIGKVLGEGNGPLDFTEMVLSNGKERSYRANLHRDDSELVRLYAGGDIVGGRQRDGVSLNPLTIDVPKPASIRAGRDIVDLNFRGQNYRESDLTRIQAGRDLYNNPLRPNVGGAVNTNYSWLQLGGPGTFELQAGRNLGRITSANEAFQNGSLNSDGGGVRTIGNRDNAGLPNEGADIVVRFGVGPGVATDAFAQRYLDPSSSDANQYRDWLVAFVAQLDADRRQRDGAGGDVAPMSAEQAWQAFLRQPAEQRQLLVDRVFLDVLERAGKENKDPASPNFGKYALGYQAINTLFPAAAGYTANRLEGGANGADRLVATGQLDMRGSTIQTQRGGDIRILGPGGDVLVGSVSAPPLVRDSLGAVRIGPNQQGILALEQGDIGIFTDRSVLLAQSRIFTQQGGKMLIWSSNGDINAGKGAKTSSDKPPVAYDCDLDNYCRIDAKGLVTGAGIATLQTVPGGKAADAVLVAPRGTIDAGDAGIRISGNLILAAQTVANADNIQVDGDSIGIPVARGVDGGALAAASSANAGVDAAADSMAQQRPAVATRDIPALISVQVIGFGRCGVDDSRCMNPPPP</sequence>
<dbReference type="EMBL" id="CP093547">
    <property type="protein sequence ID" value="UNP31741.1"/>
    <property type="molecule type" value="Genomic_DNA"/>
</dbReference>
<dbReference type="PANTHER" id="PTHR12338:SF5">
    <property type="entry name" value="ANTIGEN 43-RELATED"/>
    <property type="match status" value="1"/>
</dbReference>
<dbReference type="PANTHER" id="PTHR12338">
    <property type="entry name" value="AUTOTRANSPORTER"/>
    <property type="match status" value="1"/>
</dbReference>
<evidence type="ECO:0000259" key="3">
    <source>
        <dbReference type="SMART" id="SM00912"/>
    </source>
</evidence>
<dbReference type="Pfam" id="PF05860">
    <property type="entry name" value="TPS"/>
    <property type="match status" value="1"/>
</dbReference>
<reference evidence="4 5" key="1">
    <citation type="submission" date="2022-03" db="EMBL/GenBank/DDBJ databases">
        <title>Complete genome sequence of Lysobacter capsici VKM B-2533 and Lysobacter gummosus 10.1.1, promising sources of lytic agents.</title>
        <authorList>
            <person name="Tarlachkov S.V."/>
            <person name="Kudryakova I.V."/>
            <person name="Afoshin A.S."/>
            <person name="Leontyevskaya E.A."/>
            <person name="Leontyevskaya N.V."/>
        </authorList>
    </citation>
    <scope>NUCLEOTIDE SEQUENCE [LARGE SCALE GENOMIC DNA]</scope>
    <source>
        <strain evidence="4 5">10.1.1</strain>
    </source>
</reference>
<feature type="signal peptide" evidence="2">
    <location>
        <begin position="1"/>
        <end position="38"/>
    </location>
</feature>
<dbReference type="SUPFAM" id="SSF51126">
    <property type="entry name" value="Pectin lyase-like"/>
    <property type="match status" value="1"/>
</dbReference>
<dbReference type="InterPro" id="IPR008638">
    <property type="entry name" value="FhaB/CdiA-like_TPS"/>
</dbReference>
<evidence type="ECO:0000313" key="5">
    <source>
        <dbReference type="Proteomes" id="UP000829194"/>
    </source>
</evidence>
<proteinExistence type="predicted"/>
<organism evidence="4 5">
    <name type="scientific">Lysobacter gummosus</name>
    <dbReference type="NCBI Taxonomy" id="262324"/>
    <lineage>
        <taxon>Bacteria</taxon>
        <taxon>Pseudomonadati</taxon>
        <taxon>Pseudomonadota</taxon>
        <taxon>Gammaproteobacteria</taxon>
        <taxon>Lysobacterales</taxon>
        <taxon>Lysobacteraceae</taxon>
        <taxon>Lysobacter</taxon>
    </lineage>
</organism>
<name>A0ABY3XJE0_9GAMM</name>
<dbReference type="NCBIfam" id="TIGR01901">
    <property type="entry name" value="adhes_NPXG"/>
    <property type="match status" value="1"/>
</dbReference>
<keyword evidence="2" id="KW-0732">Signal</keyword>
<dbReference type="InterPro" id="IPR021026">
    <property type="entry name" value="Filamn_hemagglutn_DUF3739"/>
</dbReference>
<dbReference type="InterPro" id="IPR011050">
    <property type="entry name" value="Pectin_lyase_fold/virulence"/>
</dbReference>
<gene>
    <name evidence="4" type="ORF">MOV92_11035</name>
</gene>
<dbReference type="RefSeq" id="WP_057942853.1">
    <property type="nucleotide sequence ID" value="NZ_CP011131.1"/>
</dbReference>
<evidence type="ECO:0000256" key="2">
    <source>
        <dbReference type="SAM" id="SignalP"/>
    </source>
</evidence>
<evidence type="ECO:0000256" key="1">
    <source>
        <dbReference type="SAM" id="MobiDB-lite"/>
    </source>
</evidence>
<evidence type="ECO:0000313" key="4">
    <source>
        <dbReference type="EMBL" id="UNP31741.1"/>
    </source>
</evidence>
<keyword evidence="5" id="KW-1185">Reference proteome</keyword>